<dbReference type="EMBL" id="FQWH01000002">
    <property type="protein sequence ID" value="SHG42215.1"/>
    <property type="molecule type" value="Genomic_DNA"/>
</dbReference>
<sequence>MRKHLLYFLLTMFITTSFLSCASFSKKTFEASLQDLERENISKLEGNYALNPIIRYKEKVPEEITSNDKLPDSLFLDDAYQFMVIPNVSIKKKIYRKSENSNRSIALKFQSEKLLLIKVYQDSEVIKDTLLSGKFKKGMFYLDNKFSKCTGIPYFLGGCQSNKRRIGLSKNGNLLVNEADSNNGAFLFLFWAGTDYNLTYEYQRK</sequence>
<feature type="signal peptide" evidence="1">
    <location>
        <begin position="1"/>
        <end position="22"/>
    </location>
</feature>
<evidence type="ECO:0000313" key="2">
    <source>
        <dbReference type="EMBL" id="SHG42215.1"/>
    </source>
</evidence>
<name>A0A1M5JP84_FLAJO</name>
<keyword evidence="1" id="KW-0732">Signal</keyword>
<organism evidence="2 3">
    <name type="scientific">Flavobacterium johnsoniae</name>
    <name type="common">Cytophaga johnsonae</name>
    <dbReference type="NCBI Taxonomy" id="986"/>
    <lineage>
        <taxon>Bacteria</taxon>
        <taxon>Pseudomonadati</taxon>
        <taxon>Bacteroidota</taxon>
        <taxon>Flavobacteriia</taxon>
        <taxon>Flavobacteriales</taxon>
        <taxon>Flavobacteriaceae</taxon>
        <taxon>Flavobacterium</taxon>
    </lineage>
</organism>
<dbReference type="Proteomes" id="UP000184112">
    <property type="component" value="Unassembled WGS sequence"/>
</dbReference>
<dbReference type="PROSITE" id="PS51257">
    <property type="entry name" value="PROKAR_LIPOPROTEIN"/>
    <property type="match status" value="1"/>
</dbReference>
<evidence type="ECO:0000313" key="3">
    <source>
        <dbReference type="Proteomes" id="UP000184112"/>
    </source>
</evidence>
<accession>A0A1M5JP84</accession>
<dbReference type="RefSeq" id="WP_139261592.1">
    <property type="nucleotide sequence ID" value="NZ_FQWH01000002.1"/>
</dbReference>
<dbReference type="AlphaFoldDB" id="A0A1M5JP84"/>
<feature type="chain" id="PRO_5012657638" description="Lipoprotein" evidence="1">
    <location>
        <begin position="23"/>
        <end position="205"/>
    </location>
</feature>
<proteinExistence type="predicted"/>
<evidence type="ECO:0000256" key="1">
    <source>
        <dbReference type="SAM" id="SignalP"/>
    </source>
</evidence>
<gene>
    <name evidence="2" type="ORF">SAMN05444388_102626</name>
</gene>
<evidence type="ECO:0008006" key="4">
    <source>
        <dbReference type="Google" id="ProtNLM"/>
    </source>
</evidence>
<reference evidence="2 3" key="1">
    <citation type="submission" date="2016-11" db="EMBL/GenBank/DDBJ databases">
        <authorList>
            <person name="Jaros S."/>
            <person name="Januszkiewicz K."/>
            <person name="Wedrychowicz H."/>
        </authorList>
    </citation>
    <scope>NUCLEOTIDE SEQUENCE [LARGE SCALE GENOMIC DNA]</scope>
    <source>
        <strain evidence="2 3">DSM 6792</strain>
    </source>
</reference>
<protein>
    <recommendedName>
        <fullName evidence="4">Lipoprotein</fullName>
    </recommendedName>
</protein>